<sequence length="112" mass="12416">MDGRVSVLVPALTLVQYTSSLSHTSLSHPVSHRGSSGRATLRPLWVFCYLAVETNQSCMLLPPYHIHHPLLYIQPPSQDVGTLHREKWGKHRVIVVQMGGNVVAKLGGGERR</sequence>
<dbReference type="AlphaFoldDB" id="A0A7S1NIH3"/>
<name>A0A7S1NIH3_9EUGL</name>
<protein>
    <submittedName>
        <fullName evidence="1">Uncharacterized protein</fullName>
    </submittedName>
</protein>
<gene>
    <name evidence="1" type="ORF">EGYM00392_LOCUS33084</name>
</gene>
<reference evidence="1" key="1">
    <citation type="submission" date="2021-01" db="EMBL/GenBank/DDBJ databases">
        <authorList>
            <person name="Corre E."/>
            <person name="Pelletier E."/>
            <person name="Niang G."/>
            <person name="Scheremetjew M."/>
            <person name="Finn R."/>
            <person name="Kale V."/>
            <person name="Holt S."/>
            <person name="Cochrane G."/>
            <person name="Meng A."/>
            <person name="Brown T."/>
            <person name="Cohen L."/>
        </authorList>
    </citation>
    <scope>NUCLEOTIDE SEQUENCE</scope>
    <source>
        <strain evidence="1">NIES-381</strain>
    </source>
</reference>
<dbReference type="EMBL" id="HBGA01088480">
    <property type="protein sequence ID" value="CAD9021963.1"/>
    <property type="molecule type" value="Transcribed_RNA"/>
</dbReference>
<organism evidence="1">
    <name type="scientific">Eutreptiella gymnastica</name>
    <dbReference type="NCBI Taxonomy" id="73025"/>
    <lineage>
        <taxon>Eukaryota</taxon>
        <taxon>Discoba</taxon>
        <taxon>Euglenozoa</taxon>
        <taxon>Euglenida</taxon>
        <taxon>Spirocuta</taxon>
        <taxon>Euglenophyceae</taxon>
        <taxon>Eutreptiales</taxon>
        <taxon>Eutreptiaceae</taxon>
        <taxon>Eutreptiella</taxon>
    </lineage>
</organism>
<evidence type="ECO:0000313" key="1">
    <source>
        <dbReference type="EMBL" id="CAD9021963.1"/>
    </source>
</evidence>
<proteinExistence type="predicted"/>
<accession>A0A7S1NIH3</accession>